<feature type="coiled-coil region" evidence="1">
    <location>
        <begin position="211"/>
        <end position="255"/>
    </location>
</feature>
<sequence>MTNELMSADQNITFEAKYTPAIIQISDYEKLKNIVSDYAAKYTGLTFTAEDVKGAKSVRAELRKAETVINDRRIEIKKEINKPLDEFERKIKDLTKIIKDTIAPIDNGIKEIEAAEKVEKQNKINEIIEDLANNQNINSSRIAIDPKWMNKSTNEVTIRGAVAQQIESLLEIDEQKAKDTAFIKEYAEKRDLESAGWLTAYKNGSNLTEIINKIDKAIEQQKAKLAEELERQKAAEATARAKEEAQKRAELVQSEGVQPTIDEVSAVSLMTEPPVYEQENVSEPIEAGLPTRTAIIEIEGTNDQLKALNSYMVSNNIKVKKHTCDGDQK</sequence>
<evidence type="ECO:0000313" key="2">
    <source>
        <dbReference type="EMBL" id="MBC2115720.1"/>
    </source>
</evidence>
<dbReference type="RefSeq" id="WP_185535102.1">
    <property type="nucleotide sequence ID" value="NZ_JAARXI010000002.1"/>
</dbReference>
<name>A0A7X1CY54_9LIST</name>
<dbReference type="Proteomes" id="UP000529446">
    <property type="component" value="Unassembled WGS sequence"/>
</dbReference>
<organism evidence="2 3">
    <name type="scientific">Listeria booriae</name>
    <dbReference type="NCBI Taxonomy" id="1552123"/>
    <lineage>
        <taxon>Bacteria</taxon>
        <taxon>Bacillati</taxon>
        <taxon>Bacillota</taxon>
        <taxon>Bacilli</taxon>
        <taxon>Bacillales</taxon>
        <taxon>Listeriaceae</taxon>
        <taxon>Listeria</taxon>
    </lineage>
</organism>
<keyword evidence="1" id="KW-0175">Coiled coil</keyword>
<evidence type="ECO:0000256" key="1">
    <source>
        <dbReference type="SAM" id="Coils"/>
    </source>
</evidence>
<comment type="caution">
    <text evidence="2">The sequence shown here is derived from an EMBL/GenBank/DDBJ whole genome shotgun (WGS) entry which is preliminary data.</text>
</comment>
<protein>
    <submittedName>
        <fullName evidence="2">DUF1351 domain-containing protein</fullName>
    </submittedName>
</protein>
<proteinExistence type="predicted"/>
<evidence type="ECO:0000313" key="3">
    <source>
        <dbReference type="Proteomes" id="UP000529446"/>
    </source>
</evidence>
<dbReference type="InterPro" id="IPR009785">
    <property type="entry name" value="Prophage_Lj928_Orf309"/>
</dbReference>
<dbReference type="EMBL" id="JAARXI010000002">
    <property type="protein sequence ID" value="MBC2115720.1"/>
    <property type="molecule type" value="Genomic_DNA"/>
</dbReference>
<accession>A0A7X1CY54</accession>
<dbReference type="AlphaFoldDB" id="A0A7X1CY54"/>
<gene>
    <name evidence="2" type="ORF">HCB06_03725</name>
</gene>
<reference evidence="2 3" key="1">
    <citation type="submission" date="2020-03" db="EMBL/GenBank/DDBJ databases">
        <title>Soil Listeria distribution.</title>
        <authorList>
            <person name="Liao J."/>
            <person name="Wiedmann M."/>
        </authorList>
    </citation>
    <scope>NUCLEOTIDE SEQUENCE [LARGE SCALE GENOMIC DNA]</scope>
    <source>
        <strain evidence="2 3">FSL L7-0360</strain>
    </source>
</reference>
<dbReference type="Pfam" id="PF07083">
    <property type="entry name" value="DUF1351"/>
    <property type="match status" value="1"/>
</dbReference>